<dbReference type="InterPro" id="IPR029044">
    <property type="entry name" value="Nucleotide-diphossugar_trans"/>
</dbReference>
<keyword evidence="4" id="KW-0472">Membrane</keyword>
<keyword evidence="2" id="KW-0328">Glycosyltransferase</keyword>
<feature type="transmembrane region" description="Helical" evidence="4">
    <location>
        <begin position="328"/>
        <end position="346"/>
    </location>
</feature>
<dbReference type="InterPro" id="IPR001173">
    <property type="entry name" value="Glyco_trans_2-like"/>
</dbReference>
<accession>A0A1I0R6M9</accession>
<keyword evidence="3 6" id="KW-0808">Transferase</keyword>
<evidence type="ECO:0000256" key="3">
    <source>
        <dbReference type="ARBA" id="ARBA00022679"/>
    </source>
</evidence>
<organism evidence="6 7">
    <name type="scientific">[Clostridium] fimetarium</name>
    <dbReference type="NCBI Taxonomy" id="99656"/>
    <lineage>
        <taxon>Bacteria</taxon>
        <taxon>Bacillati</taxon>
        <taxon>Bacillota</taxon>
        <taxon>Clostridia</taxon>
        <taxon>Lachnospirales</taxon>
        <taxon>Lachnospiraceae</taxon>
    </lineage>
</organism>
<proteinExistence type="inferred from homology"/>
<keyword evidence="7" id="KW-1185">Reference proteome</keyword>
<dbReference type="Gene3D" id="3.90.550.10">
    <property type="entry name" value="Spore Coat Polysaccharide Biosynthesis Protein SpsA, Chain A"/>
    <property type="match status" value="1"/>
</dbReference>
<evidence type="ECO:0000256" key="1">
    <source>
        <dbReference type="ARBA" id="ARBA00006739"/>
    </source>
</evidence>
<evidence type="ECO:0000259" key="5">
    <source>
        <dbReference type="Pfam" id="PF00535"/>
    </source>
</evidence>
<dbReference type="STRING" id="99656.SAMN05421659_11272"/>
<dbReference type="OrthoDB" id="9807778at2"/>
<feature type="transmembrane region" description="Helical" evidence="4">
    <location>
        <begin position="387"/>
        <end position="403"/>
    </location>
</feature>
<evidence type="ECO:0000313" key="6">
    <source>
        <dbReference type="EMBL" id="SEW36235.1"/>
    </source>
</evidence>
<sequence>MQNIMRMLTSEMVFWTAWIIIPLIMEIIPAVFGFLVLIKKRLRYRKDIELKYFPEISVIIPVYNSASTLEMCINSIVESNYPFDKMDILLVNNGSKDNSFEIFKRYQKEHKGVNIKWMNAQQGKSKALNMALFNSQGKYIIHLDSDGIVHQDALLNLIKRFESNDNIHCMTGSILTNPELISNAKPGFMRFVQKLEFFEYAQAFLAGRNFEAEWNSIFTMSGAFSSFRKSTILKTQLYNTETVCEDTHVTFQVRRLLKKKIDICEKAIFFVEPIDSIDTLYVQRQRWQRGELEVAHMFPTNVGAIKGFFTNFMTRLLMFDHTFAFPRMIWYFALICLTFMNYPYMFIVQSVIIIYALYTFSAFLYYLNVFSYLSWDKKLRRYYANKILLVFFLPMFNFVVYWFRMAGIINSIKGTSTWKTKTFQEECETCKIIIKKDFNVVIIVIDKLRGFITTQK</sequence>
<dbReference type="AlphaFoldDB" id="A0A1I0R6M9"/>
<comment type="similarity">
    <text evidence="1">Belongs to the glycosyltransferase 2 family.</text>
</comment>
<reference evidence="6 7" key="1">
    <citation type="submission" date="2016-10" db="EMBL/GenBank/DDBJ databases">
        <authorList>
            <person name="de Groot N.N."/>
        </authorList>
    </citation>
    <scope>NUCLEOTIDE SEQUENCE [LARGE SCALE GENOMIC DNA]</scope>
    <source>
        <strain evidence="6 7">DSM 9179</strain>
    </source>
</reference>
<protein>
    <submittedName>
        <fullName evidence="6">Putative glycosyltransferase, exosortase G-associated</fullName>
    </submittedName>
</protein>
<dbReference type="InterPro" id="IPR017542">
    <property type="entry name" value="XrtG-assoc_glycosyltfrase"/>
</dbReference>
<feature type="domain" description="Glycosyltransferase 2-like" evidence="5">
    <location>
        <begin position="57"/>
        <end position="200"/>
    </location>
</feature>
<dbReference type="GO" id="GO:0016757">
    <property type="term" value="F:glycosyltransferase activity"/>
    <property type="evidence" value="ECO:0007669"/>
    <property type="project" value="UniProtKB-KW"/>
</dbReference>
<evidence type="ECO:0000256" key="2">
    <source>
        <dbReference type="ARBA" id="ARBA00022676"/>
    </source>
</evidence>
<dbReference type="Proteomes" id="UP000199701">
    <property type="component" value="Unassembled WGS sequence"/>
</dbReference>
<keyword evidence="4" id="KW-1133">Transmembrane helix</keyword>
<dbReference type="EMBL" id="FOJI01000012">
    <property type="protein sequence ID" value="SEW36235.1"/>
    <property type="molecule type" value="Genomic_DNA"/>
</dbReference>
<evidence type="ECO:0000256" key="4">
    <source>
        <dbReference type="SAM" id="Phobius"/>
    </source>
</evidence>
<dbReference type="NCBIfam" id="TIGR03111">
    <property type="entry name" value="glyc2_xrt_Gpos1"/>
    <property type="match status" value="1"/>
</dbReference>
<dbReference type="Pfam" id="PF00535">
    <property type="entry name" value="Glycos_transf_2"/>
    <property type="match status" value="1"/>
</dbReference>
<dbReference type="PANTHER" id="PTHR43630">
    <property type="entry name" value="POLY-BETA-1,6-N-ACETYL-D-GLUCOSAMINE SYNTHASE"/>
    <property type="match status" value="1"/>
</dbReference>
<feature type="transmembrane region" description="Helical" evidence="4">
    <location>
        <begin position="352"/>
        <end position="375"/>
    </location>
</feature>
<gene>
    <name evidence="6" type="ORF">SAMN05421659_11272</name>
</gene>
<dbReference type="PANTHER" id="PTHR43630:SF1">
    <property type="entry name" value="POLY-BETA-1,6-N-ACETYL-D-GLUCOSAMINE SYNTHASE"/>
    <property type="match status" value="1"/>
</dbReference>
<evidence type="ECO:0000313" key="7">
    <source>
        <dbReference type="Proteomes" id="UP000199701"/>
    </source>
</evidence>
<keyword evidence="4" id="KW-0812">Transmembrane</keyword>
<feature type="transmembrane region" description="Helical" evidence="4">
    <location>
        <begin position="12"/>
        <end position="38"/>
    </location>
</feature>
<dbReference type="RefSeq" id="WP_092455427.1">
    <property type="nucleotide sequence ID" value="NZ_FOJI01000012.1"/>
</dbReference>
<dbReference type="CDD" id="cd06423">
    <property type="entry name" value="CESA_like"/>
    <property type="match status" value="1"/>
</dbReference>
<dbReference type="SUPFAM" id="SSF53448">
    <property type="entry name" value="Nucleotide-diphospho-sugar transferases"/>
    <property type="match status" value="1"/>
</dbReference>
<name>A0A1I0R6M9_9FIRM</name>